<dbReference type="AlphaFoldDB" id="A0A438M846"/>
<evidence type="ECO:0008006" key="4">
    <source>
        <dbReference type="Google" id="ProtNLM"/>
    </source>
</evidence>
<sequence>MDQAERAQHRRTAGPWHLWVVGLGFLALYLVGGRDYILARTVNQGYFDEQGYGPDQIAYFSDYPAIPAVFWTINIAAGLAAAVLLLFRSRWAAPATLIAAASQLCLLVITFGFMDRWAILGPRFSLVDIGVWVLTVGLWQYCRAIHRRGILR</sequence>
<feature type="transmembrane region" description="Helical" evidence="1">
    <location>
        <begin position="12"/>
        <end position="31"/>
    </location>
</feature>
<feature type="transmembrane region" description="Helical" evidence="1">
    <location>
        <begin position="120"/>
        <end position="142"/>
    </location>
</feature>
<name>A0A438M846_9ACTN</name>
<accession>A0A438M846</accession>
<evidence type="ECO:0000313" key="2">
    <source>
        <dbReference type="EMBL" id="RVX41890.1"/>
    </source>
</evidence>
<keyword evidence="3" id="KW-1185">Reference proteome</keyword>
<protein>
    <recommendedName>
        <fullName evidence="4">DoxX-like protein</fullName>
    </recommendedName>
</protein>
<dbReference type="RefSeq" id="WP_127934066.1">
    <property type="nucleotide sequence ID" value="NZ_SAUN01000001.1"/>
</dbReference>
<gene>
    <name evidence="2" type="ORF">EDD27_4483</name>
</gene>
<keyword evidence="1" id="KW-0472">Membrane</keyword>
<comment type="caution">
    <text evidence="2">The sequence shown here is derived from an EMBL/GenBank/DDBJ whole genome shotgun (WGS) entry which is preliminary data.</text>
</comment>
<dbReference type="Proteomes" id="UP000284824">
    <property type="component" value="Unassembled WGS sequence"/>
</dbReference>
<reference evidence="2 3" key="1">
    <citation type="submission" date="2019-01" db="EMBL/GenBank/DDBJ databases">
        <title>Sequencing the genomes of 1000 actinobacteria strains.</title>
        <authorList>
            <person name="Klenk H.-P."/>
        </authorList>
    </citation>
    <scope>NUCLEOTIDE SEQUENCE [LARGE SCALE GENOMIC DNA]</scope>
    <source>
        <strain evidence="2 3">DSM 43925</strain>
    </source>
</reference>
<feature type="transmembrane region" description="Helical" evidence="1">
    <location>
        <begin position="94"/>
        <end position="114"/>
    </location>
</feature>
<proteinExistence type="predicted"/>
<dbReference type="EMBL" id="SAUN01000001">
    <property type="protein sequence ID" value="RVX41890.1"/>
    <property type="molecule type" value="Genomic_DNA"/>
</dbReference>
<evidence type="ECO:0000256" key="1">
    <source>
        <dbReference type="SAM" id="Phobius"/>
    </source>
</evidence>
<feature type="transmembrane region" description="Helical" evidence="1">
    <location>
        <begin position="68"/>
        <end position="87"/>
    </location>
</feature>
<evidence type="ECO:0000313" key="3">
    <source>
        <dbReference type="Proteomes" id="UP000284824"/>
    </source>
</evidence>
<keyword evidence="1" id="KW-1133">Transmembrane helix</keyword>
<dbReference type="OrthoDB" id="4544855at2"/>
<organism evidence="2 3">
    <name type="scientific">Nonomuraea polychroma</name>
    <dbReference type="NCBI Taxonomy" id="46176"/>
    <lineage>
        <taxon>Bacteria</taxon>
        <taxon>Bacillati</taxon>
        <taxon>Actinomycetota</taxon>
        <taxon>Actinomycetes</taxon>
        <taxon>Streptosporangiales</taxon>
        <taxon>Streptosporangiaceae</taxon>
        <taxon>Nonomuraea</taxon>
    </lineage>
</organism>
<keyword evidence="1" id="KW-0812">Transmembrane</keyword>